<evidence type="ECO:0000313" key="1">
    <source>
        <dbReference type="EMBL" id="KAK3750911.1"/>
    </source>
</evidence>
<dbReference type="AlphaFoldDB" id="A0AAE1D188"/>
<name>A0AAE1D188_9GAST</name>
<gene>
    <name evidence="1" type="ORF">RRG08_029831</name>
</gene>
<organism evidence="1 2">
    <name type="scientific">Elysia crispata</name>
    <name type="common">lettuce slug</name>
    <dbReference type="NCBI Taxonomy" id="231223"/>
    <lineage>
        <taxon>Eukaryota</taxon>
        <taxon>Metazoa</taxon>
        <taxon>Spiralia</taxon>
        <taxon>Lophotrochozoa</taxon>
        <taxon>Mollusca</taxon>
        <taxon>Gastropoda</taxon>
        <taxon>Heterobranchia</taxon>
        <taxon>Euthyneura</taxon>
        <taxon>Panpulmonata</taxon>
        <taxon>Sacoglossa</taxon>
        <taxon>Placobranchoidea</taxon>
        <taxon>Plakobranchidae</taxon>
        <taxon>Elysia</taxon>
    </lineage>
</organism>
<evidence type="ECO:0000313" key="2">
    <source>
        <dbReference type="Proteomes" id="UP001283361"/>
    </source>
</evidence>
<dbReference type="Proteomes" id="UP001283361">
    <property type="component" value="Unassembled WGS sequence"/>
</dbReference>
<reference evidence="1" key="1">
    <citation type="journal article" date="2023" name="G3 (Bethesda)">
        <title>A reference genome for the long-term kleptoplast-retaining sea slug Elysia crispata morphotype clarki.</title>
        <authorList>
            <person name="Eastman K.E."/>
            <person name="Pendleton A.L."/>
            <person name="Shaikh M.A."/>
            <person name="Suttiyut T."/>
            <person name="Ogas R."/>
            <person name="Tomko P."/>
            <person name="Gavelis G."/>
            <person name="Widhalm J.R."/>
            <person name="Wisecaver J.H."/>
        </authorList>
    </citation>
    <scope>NUCLEOTIDE SEQUENCE</scope>
    <source>
        <strain evidence="1">ECLA1</strain>
    </source>
</reference>
<dbReference type="EMBL" id="JAWDGP010005843">
    <property type="protein sequence ID" value="KAK3750911.1"/>
    <property type="molecule type" value="Genomic_DNA"/>
</dbReference>
<accession>A0AAE1D188</accession>
<sequence>MTVTEVQGGDDLPEELSRFFRCQASFLDQIVKELSTGDVLQDQISGDNKETGSGLRYGYRLEEAVVFISFVALSRHVTPRDTKQAIHVMDWTLGLRDSHRGHYSSPILALLDTNTIFSTELRPVLLHHKLDNIATRTD</sequence>
<comment type="caution">
    <text evidence="1">The sequence shown here is derived from an EMBL/GenBank/DDBJ whole genome shotgun (WGS) entry which is preliminary data.</text>
</comment>
<proteinExistence type="predicted"/>
<protein>
    <submittedName>
        <fullName evidence="1">Uncharacterized protein</fullName>
    </submittedName>
</protein>
<keyword evidence="2" id="KW-1185">Reference proteome</keyword>